<feature type="compositionally biased region" description="Polar residues" evidence="4">
    <location>
        <begin position="67"/>
        <end position="77"/>
    </location>
</feature>
<dbReference type="Proteomes" id="UP000007797">
    <property type="component" value="Unassembled WGS sequence"/>
</dbReference>
<dbReference type="InterPro" id="IPR010756">
    <property type="entry name" value="Tls1-like"/>
</dbReference>
<dbReference type="AlphaFoldDB" id="F4PW15"/>
<feature type="compositionally biased region" description="Basic residues" evidence="4">
    <location>
        <begin position="47"/>
        <end position="57"/>
    </location>
</feature>
<evidence type="ECO:0000313" key="6">
    <source>
        <dbReference type="Proteomes" id="UP000007797"/>
    </source>
</evidence>
<evidence type="ECO:0000256" key="4">
    <source>
        <dbReference type="SAM" id="MobiDB-lite"/>
    </source>
</evidence>
<dbReference type="KEGG" id="dfa:DFA_07299"/>
<feature type="region of interest" description="Disordered" evidence="4">
    <location>
        <begin position="164"/>
        <end position="310"/>
    </location>
</feature>
<accession>F4PW15</accession>
<evidence type="ECO:0000313" key="5">
    <source>
        <dbReference type="EMBL" id="EGG20179.1"/>
    </source>
</evidence>
<dbReference type="RefSeq" id="XP_004367162.1">
    <property type="nucleotide sequence ID" value="XM_004367105.1"/>
</dbReference>
<organism evidence="5 6">
    <name type="scientific">Cavenderia fasciculata</name>
    <name type="common">Slime mold</name>
    <name type="synonym">Dictyostelium fasciculatum</name>
    <dbReference type="NCBI Taxonomy" id="261658"/>
    <lineage>
        <taxon>Eukaryota</taxon>
        <taxon>Amoebozoa</taxon>
        <taxon>Evosea</taxon>
        <taxon>Eumycetozoa</taxon>
        <taxon>Dictyostelia</taxon>
        <taxon>Acytosteliales</taxon>
        <taxon>Cavenderiaceae</taxon>
        <taxon>Cavenderia</taxon>
    </lineage>
</organism>
<comment type="similarity">
    <text evidence="2">Belongs to the TLS1 family.</text>
</comment>
<feature type="compositionally biased region" description="Low complexity" evidence="4">
    <location>
        <begin position="264"/>
        <end position="278"/>
    </location>
</feature>
<feature type="region of interest" description="Disordered" evidence="4">
    <location>
        <begin position="1"/>
        <end position="88"/>
    </location>
</feature>
<dbReference type="Pfam" id="PF07052">
    <property type="entry name" value="Hep_59"/>
    <property type="match status" value="1"/>
</dbReference>
<dbReference type="STRING" id="1054147.F4PW15"/>
<dbReference type="EMBL" id="GL883013">
    <property type="protein sequence ID" value="EGG20179.1"/>
    <property type="molecule type" value="Genomic_DNA"/>
</dbReference>
<evidence type="ECO:0000256" key="3">
    <source>
        <dbReference type="ARBA" id="ARBA00023242"/>
    </source>
</evidence>
<feature type="compositionally biased region" description="Basic and acidic residues" evidence="4">
    <location>
        <begin position="173"/>
        <end position="187"/>
    </location>
</feature>
<evidence type="ECO:0000256" key="2">
    <source>
        <dbReference type="ARBA" id="ARBA00007643"/>
    </source>
</evidence>
<comment type="subcellular location">
    <subcellularLocation>
        <location evidence="1">Nucleus</location>
    </subcellularLocation>
</comment>
<sequence>MSENSNKDNNSSSSSSSRSSATVGEHQNDQDTEPKQTSSSSSSSSLFKKKIKNKPSLRKKDGDDESSLTNDTSSIASENGDDQQQDLSTIIEITKERQKMREKGKGIIAGVLAEGPHIKAHLRELEHKLDDSFTIATEKNETNVHLEKFLAKEMEKKKIEIKHKLTGGLMGTTEHRKEEDDENKQTKDNNANNTTTKIKTDEDSLYETPEHLAVKKTRKKEEDKTNWLAGISEVSLPTSYKIKNIQETEDARSKIKDSKRSHYQNNQNNNQQQQNNHGQQHRFTRQPNENRNEKATDDEVYERFKKRFRG</sequence>
<dbReference type="PANTHER" id="PTHR13486:SF2">
    <property type="entry name" value="SPLICING FACTOR C9ORF78"/>
    <property type="match status" value="1"/>
</dbReference>
<feature type="compositionally biased region" description="Low complexity" evidence="4">
    <location>
        <begin position="1"/>
        <end position="20"/>
    </location>
</feature>
<dbReference type="GeneID" id="14872386"/>
<reference evidence="6" key="1">
    <citation type="journal article" date="2011" name="Genome Res.">
        <title>Phylogeny-wide analysis of social amoeba genomes highlights ancient origins for complex intercellular communication.</title>
        <authorList>
            <person name="Heidel A.J."/>
            <person name="Lawal H.M."/>
            <person name="Felder M."/>
            <person name="Schilde C."/>
            <person name="Helps N.R."/>
            <person name="Tunggal B."/>
            <person name="Rivero F."/>
            <person name="John U."/>
            <person name="Schleicher M."/>
            <person name="Eichinger L."/>
            <person name="Platzer M."/>
            <person name="Noegel A.A."/>
            <person name="Schaap P."/>
            <person name="Gloeckner G."/>
        </authorList>
    </citation>
    <scope>NUCLEOTIDE SEQUENCE [LARGE SCALE GENOMIC DNA]</scope>
    <source>
        <strain evidence="6">SH3</strain>
    </source>
</reference>
<keyword evidence="6" id="KW-1185">Reference proteome</keyword>
<dbReference type="GO" id="GO:0005681">
    <property type="term" value="C:spliceosomal complex"/>
    <property type="evidence" value="ECO:0007669"/>
    <property type="project" value="TreeGrafter"/>
</dbReference>
<keyword evidence="3" id="KW-0539">Nucleus</keyword>
<gene>
    <name evidence="5" type="ORF">DFA_07299</name>
</gene>
<dbReference type="OrthoDB" id="5627at2759"/>
<feature type="compositionally biased region" description="Basic and acidic residues" evidence="4">
    <location>
        <begin position="288"/>
        <end position="303"/>
    </location>
</feature>
<feature type="compositionally biased region" description="Low complexity" evidence="4">
    <location>
        <begin position="188"/>
        <end position="197"/>
    </location>
</feature>
<dbReference type="OMA" id="KGINADN"/>
<protein>
    <submittedName>
        <fullName evidence="5">Uncharacterized protein</fullName>
    </submittedName>
</protein>
<feature type="compositionally biased region" description="Basic and acidic residues" evidence="4">
    <location>
        <begin position="244"/>
        <end position="260"/>
    </location>
</feature>
<dbReference type="GO" id="GO:0000398">
    <property type="term" value="P:mRNA splicing, via spliceosome"/>
    <property type="evidence" value="ECO:0007669"/>
    <property type="project" value="TreeGrafter"/>
</dbReference>
<dbReference type="PANTHER" id="PTHR13486">
    <property type="entry name" value="TELOMERE LENGTH AND SILENCING PROTEIN 1 TLS1 FAMILY MEMBER"/>
    <property type="match status" value="1"/>
</dbReference>
<feature type="compositionally biased region" description="Basic and acidic residues" evidence="4">
    <location>
        <begin position="198"/>
        <end position="225"/>
    </location>
</feature>
<evidence type="ECO:0000256" key="1">
    <source>
        <dbReference type="ARBA" id="ARBA00004123"/>
    </source>
</evidence>
<name>F4PW15_CACFS</name>
<proteinExistence type="inferred from homology"/>